<dbReference type="AlphaFoldDB" id="A0A7Z0CNP3"/>
<dbReference type="GO" id="GO:0003677">
    <property type="term" value="F:DNA binding"/>
    <property type="evidence" value="ECO:0007669"/>
    <property type="project" value="UniProtKB-KW"/>
</dbReference>
<dbReference type="PANTHER" id="PTHR33164">
    <property type="entry name" value="TRANSCRIPTIONAL REGULATOR, MARR FAMILY"/>
    <property type="match status" value="1"/>
</dbReference>
<organism evidence="2 3">
    <name type="scientific">Nocardioides aromaticivorans</name>
    <dbReference type="NCBI Taxonomy" id="200618"/>
    <lineage>
        <taxon>Bacteria</taxon>
        <taxon>Bacillati</taxon>
        <taxon>Actinomycetota</taxon>
        <taxon>Actinomycetes</taxon>
        <taxon>Propionibacteriales</taxon>
        <taxon>Nocardioidaceae</taxon>
        <taxon>Nocardioides</taxon>
    </lineage>
</organism>
<dbReference type="InterPro" id="IPR000835">
    <property type="entry name" value="HTH_MarR-typ"/>
</dbReference>
<dbReference type="InterPro" id="IPR039422">
    <property type="entry name" value="MarR/SlyA-like"/>
</dbReference>
<dbReference type="Pfam" id="PF12802">
    <property type="entry name" value="MarR_2"/>
    <property type="match status" value="1"/>
</dbReference>
<dbReference type="GO" id="GO:0006950">
    <property type="term" value="P:response to stress"/>
    <property type="evidence" value="ECO:0007669"/>
    <property type="project" value="TreeGrafter"/>
</dbReference>
<evidence type="ECO:0000313" key="2">
    <source>
        <dbReference type="EMBL" id="NYI45388.1"/>
    </source>
</evidence>
<dbReference type="InterPro" id="IPR036388">
    <property type="entry name" value="WH-like_DNA-bd_sf"/>
</dbReference>
<dbReference type="PANTHER" id="PTHR33164:SF99">
    <property type="entry name" value="MARR FAMILY REGULATORY PROTEIN"/>
    <property type="match status" value="1"/>
</dbReference>
<feature type="domain" description="HTH marR-type" evidence="1">
    <location>
        <begin position="11"/>
        <end position="149"/>
    </location>
</feature>
<dbReference type="InterPro" id="IPR036390">
    <property type="entry name" value="WH_DNA-bd_sf"/>
</dbReference>
<reference evidence="2 3" key="1">
    <citation type="submission" date="2020-07" db="EMBL/GenBank/DDBJ databases">
        <title>Sequencing the genomes of 1000 actinobacteria strains.</title>
        <authorList>
            <person name="Klenk H.-P."/>
        </authorList>
    </citation>
    <scope>NUCLEOTIDE SEQUENCE [LARGE SCALE GENOMIC DNA]</scope>
    <source>
        <strain evidence="2 3">DSM 15131</strain>
    </source>
</reference>
<dbReference type="EMBL" id="JACBZM010000001">
    <property type="protein sequence ID" value="NYI45388.1"/>
    <property type="molecule type" value="Genomic_DNA"/>
</dbReference>
<accession>A0A7Z0CNP3</accession>
<evidence type="ECO:0000313" key="3">
    <source>
        <dbReference type="Proteomes" id="UP000562045"/>
    </source>
</evidence>
<protein>
    <submittedName>
        <fullName evidence="2">DNA-binding MarR family transcriptional regulator</fullName>
    </submittedName>
</protein>
<dbReference type="RefSeq" id="WP_036549927.1">
    <property type="nucleotide sequence ID" value="NZ_JACBZM010000001.1"/>
</dbReference>
<dbReference type="Proteomes" id="UP000562045">
    <property type="component" value="Unassembled WGS sequence"/>
</dbReference>
<evidence type="ECO:0000259" key="1">
    <source>
        <dbReference type="PROSITE" id="PS50995"/>
    </source>
</evidence>
<proteinExistence type="predicted"/>
<dbReference type="GO" id="GO:0003700">
    <property type="term" value="F:DNA-binding transcription factor activity"/>
    <property type="evidence" value="ECO:0007669"/>
    <property type="project" value="InterPro"/>
</dbReference>
<dbReference type="PROSITE" id="PS50995">
    <property type="entry name" value="HTH_MARR_2"/>
    <property type="match status" value="1"/>
</dbReference>
<gene>
    <name evidence="2" type="ORF">BJ993_002468</name>
</gene>
<keyword evidence="2" id="KW-0238">DNA-binding</keyword>
<name>A0A7Z0CNP3_9ACTN</name>
<sequence>MGTTNWLDDEEQRAWRGFLDVHAQLNAVINRQLQSTTGLSLSDYAILVELTSELADDGSLRMFELGERLQWEKSRVSKQVSRMEARGLVERRHCADDRRGAFVDLTPEGRAAIEAAAPAHVELVRDLFFEGASREQVLALGDFTERVLGRISSR</sequence>
<dbReference type="PRINTS" id="PR00598">
    <property type="entry name" value="HTHMARR"/>
</dbReference>
<dbReference type="SMART" id="SM00347">
    <property type="entry name" value="HTH_MARR"/>
    <property type="match status" value="1"/>
</dbReference>
<comment type="caution">
    <text evidence="2">The sequence shown here is derived from an EMBL/GenBank/DDBJ whole genome shotgun (WGS) entry which is preliminary data.</text>
</comment>
<dbReference type="Gene3D" id="1.10.10.10">
    <property type="entry name" value="Winged helix-like DNA-binding domain superfamily/Winged helix DNA-binding domain"/>
    <property type="match status" value="1"/>
</dbReference>
<dbReference type="SUPFAM" id="SSF46785">
    <property type="entry name" value="Winged helix' DNA-binding domain"/>
    <property type="match status" value="1"/>
</dbReference>